<dbReference type="PANTHER" id="PTHR34220">
    <property type="entry name" value="SENSOR HISTIDINE KINASE YPDA"/>
    <property type="match status" value="1"/>
</dbReference>
<dbReference type="AlphaFoldDB" id="A0A162X9E5"/>
<evidence type="ECO:0000259" key="2">
    <source>
        <dbReference type="Pfam" id="PF06580"/>
    </source>
</evidence>
<dbReference type="Proteomes" id="UP000076715">
    <property type="component" value="Unassembled WGS sequence"/>
</dbReference>
<feature type="transmembrane region" description="Helical" evidence="1">
    <location>
        <begin position="12"/>
        <end position="31"/>
    </location>
</feature>
<name>A0A162X9E5_9FLAO</name>
<evidence type="ECO:0000313" key="3">
    <source>
        <dbReference type="EMBL" id="KZS38501.1"/>
    </source>
</evidence>
<comment type="caution">
    <text evidence="3">The sequence shown here is derived from an EMBL/GenBank/DDBJ whole genome shotgun (WGS) entry which is preliminary data.</text>
</comment>
<feature type="domain" description="Signal transduction histidine kinase internal region" evidence="2">
    <location>
        <begin position="150"/>
        <end position="228"/>
    </location>
</feature>
<feature type="transmembrane region" description="Helical" evidence="1">
    <location>
        <begin position="74"/>
        <end position="92"/>
    </location>
</feature>
<evidence type="ECO:0000256" key="1">
    <source>
        <dbReference type="SAM" id="Phobius"/>
    </source>
</evidence>
<dbReference type="InterPro" id="IPR036890">
    <property type="entry name" value="HATPase_C_sf"/>
</dbReference>
<gene>
    <name evidence="3" type="ORF">AWE51_18315</name>
</gene>
<dbReference type="RefSeq" id="WP_082832607.1">
    <property type="nucleotide sequence ID" value="NZ_LQRT01000058.1"/>
</dbReference>
<reference evidence="3 4" key="1">
    <citation type="submission" date="2016-01" db="EMBL/GenBank/DDBJ databases">
        <title>The draft genome sequence of Aquimarina sp. RZW4-3-2.</title>
        <authorList>
            <person name="Wang Y."/>
        </authorList>
    </citation>
    <scope>NUCLEOTIDE SEQUENCE [LARGE SCALE GENOMIC DNA]</scope>
    <source>
        <strain evidence="3 4">RZW4-3-2</strain>
    </source>
</reference>
<dbReference type="STRING" id="1642818.AWE51_18315"/>
<sequence length="341" mass="40519">MSYDPLYLKTKKIEPIIHLVFWSMVFFFPYIKYFGREGGYSMSFAHEFNALFFYMVPSYVVYLWFLPLKNKKKYIPLIFLIFIGNALIHYYADATFHNEEGHEHHRWRTILSSLVTYLSFSLVFFTVHSIKKMYAKQLELDMVKQEKERAELKALKAQVNPHFLFNTLNTIYANTLKKDDKAPDLILKLSNNFRYVLHEGQKERVTIYQEIEHLKDYISLQKERLTNKIEVIFSEDIDNPKKQIAPLLLIPFVENAFKYTSVLKGKKHTIKIRLKIQDNDFSFYCENPRLDAQKEIETNWEESGIGIKNTQNRLQLLYPDQYKLSIEESEALFKVMLSIAI</sequence>
<proteinExistence type="predicted"/>
<dbReference type="Pfam" id="PF06580">
    <property type="entry name" value="His_kinase"/>
    <property type="match status" value="1"/>
</dbReference>
<dbReference type="InterPro" id="IPR050640">
    <property type="entry name" value="Bact_2-comp_sensor_kinase"/>
</dbReference>
<dbReference type="InterPro" id="IPR010559">
    <property type="entry name" value="Sig_transdc_His_kin_internal"/>
</dbReference>
<protein>
    <recommendedName>
        <fullName evidence="2">Signal transduction histidine kinase internal region domain-containing protein</fullName>
    </recommendedName>
</protein>
<dbReference type="EMBL" id="LQRT01000058">
    <property type="protein sequence ID" value="KZS38501.1"/>
    <property type="molecule type" value="Genomic_DNA"/>
</dbReference>
<dbReference type="GO" id="GO:0016020">
    <property type="term" value="C:membrane"/>
    <property type="evidence" value="ECO:0007669"/>
    <property type="project" value="InterPro"/>
</dbReference>
<keyword evidence="1" id="KW-0472">Membrane</keyword>
<dbReference type="PANTHER" id="PTHR34220:SF7">
    <property type="entry name" value="SENSOR HISTIDINE KINASE YPDA"/>
    <property type="match status" value="1"/>
</dbReference>
<keyword evidence="4" id="KW-1185">Reference proteome</keyword>
<dbReference type="Gene3D" id="3.30.565.10">
    <property type="entry name" value="Histidine kinase-like ATPase, C-terminal domain"/>
    <property type="match status" value="1"/>
</dbReference>
<keyword evidence="1" id="KW-0812">Transmembrane</keyword>
<feature type="transmembrane region" description="Helical" evidence="1">
    <location>
        <begin position="107"/>
        <end position="127"/>
    </location>
</feature>
<feature type="transmembrane region" description="Helical" evidence="1">
    <location>
        <begin position="51"/>
        <end position="67"/>
    </location>
</feature>
<organism evidence="3 4">
    <name type="scientific">Aquimarina aggregata</name>
    <dbReference type="NCBI Taxonomy" id="1642818"/>
    <lineage>
        <taxon>Bacteria</taxon>
        <taxon>Pseudomonadati</taxon>
        <taxon>Bacteroidota</taxon>
        <taxon>Flavobacteriia</taxon>
        <taxon>Flavobacteriales</taxon>
        <taxon>Flavobacteriaceae</taxon>
        <taxon>Aquimarina</taxon>
    </lineage>
</organism>
<accession>A0A162X9E5</accession>
<dbReference type="GO" id="GO:0000155">
    <property type="term" value="F:phosphorelay sensor kinase activity"/>
    <property type="evidence" value="ECO:0007669"/>
    <property type="project" value="InterPro"/>
</dbReference>
<evidence type="ECO:0000313" key="4">
    <source>
        <dbReference type="Proteomes" id="UP000076715"/>
    </source>
</evidence>
<keyword evidence="1" id="KW-1133">Transmembrane helix</keyword>
<dbReference type="OrthoDB" id="9809908at2"/>